<proteinExistence type="predicted"/>
<dbReference type="Proteomes" id="UP000075230">
    <property type="component" value="Unassembled WGS sequence"/>
</dbReference>
<organism evidence="2 3">
    <name type="scientific">Aspergillus kawachii</name>
    <name type="common">White koji mold</name>
    <name type="synonym">Aspergillus awamori var. kawachi</name>
    <dbReference type="NCBI Taxonomy" id="1069201"/>
    <lineage>
        <taxon>Eukaryota</taxon>
        <taxon>Fungi</taxon>
        <taxon>Dikarya</taxon>
        <taxon>Ascomycota</taxon>
        <taxon>Pezizomycotina</taxon>
        <taxon>Eurotiomycetes</taxon>
        <taxon>Eurotiomycetidae</taxon>
        <taxon>Eurotiales</taxon>
        <taxon>Aspergillaceae</taxon>
        <taxon>Aspergillus</taxon>
        <taxon>Aspergillus subgen. Circumdati</taxon>
    </lineage>
</organism>
<reference evidence="2 3" key="1">
    <citation type="journal article" date="2016" name="DNA Res.">
        <title>Genome sequence of Aspergillus luchuensis NBRC 4314.</title>
        <authorList>
            <person name="Yamada O."/>
            <person name="Machida M."/>
            <person name="Hosoyama A."/>
            <person name="Goto M."/>
            <person name="Takahashi T."/>
            <person name="Futagami T."/>
            <person name="Yamagata Y."/>
            <person name="Takeuchi M."/>
            <person name="Kobayashi T."/>
            <person name="Koike H."/>
            <person name="Abe K."/>
            <person name="Asai K."/>
            <person name="Arita M."/>
            <person name="Fujita N."/>
            <person name="Fukuda K."/>
            <person name="Higa K."/>
            <person name="Horikawa H."/>
            <person name="Ishikawa T."/>
            <person name="Jinno K."/>
            <person name="Kato Y."/>
            <person name="Kirimura K."/>
            <person name="Mizutani O."/>
            <person name="Nakasone K."/>
            <person name="Sano M."/>
            <person name="Shiraishi Y."/>
            <person name="Tsukahara M."/>
            <person name="Gomi K."/>
        </authorList>
    </citation>
    <scope>NUCLEOTIDE SEQUENCE [LARGE SCALE GENOMIC DNA]</scope>
    <source>
        <strain evidence="2 3">RIB 2604</strain>
    </source>
</reference>
<evidence type="ECO:0000256" key="1">
    <source>
        <dbReference type="SAM" id="MobiDB-lite"/>
    </source>
</evidence>
<evidence type="ECO:0000313" key="2">
    <source>
        <dbReference type="EMBL" id="GAT30979.1"/>
    </source>
</evidence>
<dbReference type="AlphaFoldDB" id="A0A146G1I9"/>
<dbReference type="EMBL" id="BCWF01000036">
    <property type="protein sequence ID" value="GAT30979.1"/>
    <property type="molecule type" value="Genomic_DNA"/>
</dbReference>
<gene>
    <name evidence="2" type="ORF">RIB2604_03701890</name>
</gene>
<name>A0A146G1I9_ASPKA</name>
<accession>A0A146G1I9</accession>
<sequence length="86" mass="9756">MNLHEIENQDTFFSVRGKVKTNDTAKPITPNTIEQAPCKGQKMTAHDEDQKQQLRSSQHFATDATHQDLAGITHTVHMRIPEFELA</sequence>
<reference evidence="3" key="2">
    <citation type="submission" date="2016-02" db="EMBL/GenBank/DDBJ databases">
        <title>Genome sequencing of Aspergillus luchuensis NBRC 4314.</title>
        <authorList>
            <person name="Yamada O."/>
        </authorList>
    </citation>
    <scope>NUCLEOTIDE SEQUENCE [LARGE SCALE GENOMIC DNA]</scope>
    <source>
        <strain evidence="3">RIB 2604</strain>
    </source>
</reference>
<dbReference type="GO" id="GO:0016740">
    <property type="term" value="F:transferase activity"/>
    <property type="evidence" value="ECO:0007669"/>
    <property type="project" value="UniProtKB-KW"/>
</dbReference>
<keyword evidence="2" id="KW-0808">Transferase</keyword>
<comment type="caution">
    <text evidence="2">The sequence shown here is derived from an EMBL/GenBank/DDBJ whole genome shotgun (WGS) entry which is preliminary data.</text>
</comment>
<protein>
    <submittedName>
        <fullName evidence="2">Oligosaccharyl transferase subunit</fullName>
    </submittedName>
</protein>
<evidence type="ECO:0000313" key="3">
    <source>
        <dbReference type="Proteomes" id="UP000075230"/>
    </source>
</evidence>
<feature type="region of interest" description="Disordered" evidence="1">
    <location>
        <begin position="22"/>
        <end position="59"/>
    </location>
</feature>